<accession>A0A0A2BCZ8</accession>
<name>A0A0A2BCZ8_PROMR</name>
<gene>
    <name evidence="10" type="ORF">EV01_0137</name>
</gene>
<evidence type="ECO:0000259" key="8">
    <source>
        <dbReference type="PROSITE" id="PS50893"/>
    </source>
</evidence>
<dbReference type="PANTHER" id="PTHR43394:SF1">
    <property type="entry name" value="ATP-BINDING CASSETTE SUB-FAMILY B MEMBER 10, MITOCHONDRIAL"/>
    <property type="match status" value="1"/>
</dbReference>
<feature type="transmembrane region" description="Helical" evidence="7">
    <location>
        <begin position="60"/>
        <end position="80"/>
    </location>
</feature>
<evidence type="ECO:0000313" key="11">
    <source>
        <dbReference type="Proteomes" id="UP000030481"/>
    </source>
</evidence>
<keyword evidence="5 7" id="KW-1133">Transmembrane helix</keyword>
<dbReference type="PROSITE" id="PS00211">
    <property type="entry name" value="ABC_TRANSPORTER_1"/>
    <property type="match status" value="1"/>
</dbReference>
<dbReference type="SUPFAM" id="SSF52540">
    <property type="entry name" value="P-loop containing nucleoside triphosphate hydrolases"/>
    <property type="match status" value="1"/>
</dbReference>
<protein>
    <submittedName>
        <fullName evidence="10">Putative ABC transporter ATP-binding protein</fullName>
    </submittedName>
</protein>
<dbReference type="InterPro" id="IPR036640">
    <property type="entry name" value="ABC1_TM_sf"/>
</dbReference>
<dbReference type="PANTHER" id="PTHR43394">
    <property type="entry name" value="ATP-DEPENDENT PERMEASE MDL1, MITOCHONDRIAL"/>
    <property type="match status" value="1"/>
</dbReference>
<organism evidence="10 11">
    <name type="scientific">Prochlorococcus marinus str. MIT 9401</name>
    <dbReference type="NCBI Taxonomy" id="167551"/>
    <lineage>
        <taxon>Bacteria</taxon>
        <taxon>Bacillati</taxon>
        <taxon>Cyanobacteriota</taxon>
        <taxon>Cyanophyceae</taxon>
        <taxon>Synechococcales</taxon>
        <taxon>Prochlorococcaceae</taxon>
        <taxon>Prochlorococcus</taxon>
    </lineage>
</organism>
<sequence length="550" mass="61572">MIFKFYKEILNTLNAFQKALFVLLILCTIFLGLSESSAIFQSGRIFSYSQISKESLTPLISVLIFSSISSSLKLLIAYLAKIFSSSMTSDLANKTAGNILFASIKDQLKYAESSKLTLLIFWMVQLSGGLMTPLINICSSLSGIIGIILGIILLGNTYSLLGIFFIGCIYFIFSKFTKKKLNKESYIIKKYTSTTSDFANLIASQSKQMQGASLGKYFLNSYNKSFKKLINAVTNKGFLMIYIKFVIELIGYLSVLFILFILINNPNLDLKVVFGSLFAGLFSAYKLLPFCQALFFNFTAIKAISIEAKNLYEWLIYKKRKINNSHIIFDNDKSRESNSLIIKSASYKFKDISDSKNKIISYQDFEFNNGINYICGPSGCGKSTLINLICGFDELEKGSIIFCSSGRYSKKDNIISYTDSDPFLIEGSILENITLGKLISKKKLDEIIEISCLRSGFSNFDLNSPVKLDGSLVVSKGQQQRIGIARLLLRETYISCFDETFSGLDNEIALSIFSKINYSIKNRVFIVVGHQLFLSEKANKVIDLGKSSLN</sequence>
<evidence type="ECO:0000256" key="5">
    <source>
        <dbReference type="ARBA" id="ARBA00022989"/>
    </source>
</evidence>
<dbReference type="Gene3D" id="1.20.1560.10">
    <property type="entry name" value="ABC transporter type 1, transmembrane domain"/>
    <property type="match status" value="1"/>
</dbReference>
<feature type="domain" description="ABC transmembrane type-1" evidence="9">
    <location>
        <begin position="22"/>
        <end position="303"/>
    </location>
</feature>
<evidence type="ECO:0000256" key="1">
    <source>
        <dbReference type="ARBA" id="ARBA00004651"/>
    </source>
</evidence>
<dbReference type="SMART" id="SM00382">
    <property type="entry name" value="AAA"/>
    <property type="match status" value="1"/>
</dbReference>
<keyword evidence="2 7" id="KW-0812">Transmembrane</keyword>
<dbReference type="InterPro" id="IPR027417">
    <property type="entry name" value="P-loop_NTPase"/>
</dbReference>
<dbReference type="PROSITE" id="PS50929">
    <property type="entry name" value="ABC_TM1F"/>
    <property type="match status" value="1"/>
</dbReference>
<dbReference type="InterPro" id="IPR017871">
    <property type="entry name" value="ABC_transporter-like_CS"/>
</dbReference>
<evidence type="ECO:0000256" key="7">
    <source>
        <dbReference type="SAM" id="Phobius"/>
    </source>
</evidence>
<dbReference type="SUPFAM" id="SSF90123">
    <property type="entry name" value="ABC transporter transmembrane region"/>
    <property type="match status" value="1"/>
</dbReference>
<dbReference type="GO" id="GO:0016887">
    <property type="term" value="F:ATP hydrolysis activity"/>
    <property type="evidence" value="ECO:0007669"/>
    <property type="project" value="InterPro"/>
</dbReference>
<keyword evidence="6 7" id="KW-0472">Membrane</keyword>
<evidence type="ECO:0000256" key="2">
    <source>
        <dbReference type="ARBA" id="ARBA00022692"/>
    </source>
</evidence>
<dbReference type="Proteomes" id="UP000030481">
    <property type="component" value="Unassembled WGS sequence"/>
</dbReference>
<dbReference type="InterPro" id="IPR003439">
    <property type="entry name" value="ABC_transporter-like_ATP-bd"/>
</dbReference>
<dbReference type="RefSeq" id="WP_032518298.1">
    <property type="nucleotide sequence ID" value="NZ_JNAR01000002.1"/>
</dbReference>
<dbReference type="AlphaFoldDB" id="A0A0A2BCZ8"/>
<dbReference type="EMBL" id="JNAR01000002">
    <property type="protein sequence ID" value="KGG10509.1"/>
    <property type="molecule type" value="Genomic_DNA"/>
</dbReference>
<dbReference type="InterPro" id="IPR003593">
    <property type="entry name" value="AAA+_ATPase"/>
</dbReference>
<dbReference type="Pfam" id="PF00005">
    <property type="entry name" value="ABC_tran"/>
    <property type="match status" value="1"/>
</dbReference>
<dbReference type="GO" id="GO:0015421">
    <property type="term" value="F:ABC-type oligopeptide transporter activity"/>
    <property type="evidence" value="ECO:0007669"/>
    <property type="project" value="TreeGrafter"/>
</dbReference>
<dbReference type="GO" id="GO:0005886">
    <property type="term" value="C:plasma membrane"/>
    <property type="evidence" value="ECO:0007669"/>
    <property type="project" value="UniProtKB-SubCell"/>
</dbReference>
<feature type="transmembrane region" description="Helical" evidence="7">
    <location>
        <begin position="245"/>
        <end position="264"/>
    </location>
</feature>
<dbReference type="GO" id="GO:0005524">
    <property type="term" value="F:ATP binding"/>
    <property type="evidence" value="ECO:0007669"/>
    <property type="project" value="UniProtKB-KW"/>
</dbReference>
<evidence type="ECO:0000256" key="6">
    <source>
        <dbReference type="ARBA" id="ARBA00023136"/>
    </source>
</evidence>
<evidence type="ECO:0000256" key="3">
    <source>
        <dbReference type="ARBA" id="ARBA00022741"/>
    </source>
</evidence>
<evidence type="ECO:0000259" key="9">
    <source>
        <dbReference type="PROSITE" id="PS50929"/>
    </source>
</evidence>
<evidence type="ECO:0000313" key="10">
    <source>
        <dbReference type="EMBL" id="KGG10509.1"/>
    </source>
</evidence>
<comment type="subcellular location">
    <subcellularLocation>
        <location evidence="1">Cell membrane</location>
        <topology evidence="1">Multi-pass membrane protein</topology>
    </subcellularLocation>
</comment>
<feature type="transmembrane region" description="Helical" evidence="7">
    <location>
        <begin position="116"/>
        <end position="137"/>
    </location>
</feature>
<feature type="transmembrane region" description="Helical" evidence="7">
    <location>
        <begin position="143"/>
        <end position="173"/>
    </location>
</feature>
<reference evidence="11" key="1">
    <citation type="journal article" date="2014" name="Sci. Data">
        <title>Genomes of diverse isolates of the marine cyanobacterium Prochlorococcus.</title>
        <authorList>
            <person name="Biller S."/>
            <person name="Berube P."/>
            <person name="Thompson J."/>
            <person name="Kelly L."/>
            <person name="Roggensack S."/>
            <person name="Awad L."/>
            <person name="Roache-Johnson K."/>
            <person name="Ding H."/>
            <person name="Giovannoni S.J."/>
            <person name="Moore L.R."/>
            <person name="Chisholm S.W."/>
        </authorList>
    </citation>
    <scope>NUCLEOTIDE SEQUENCE [LARGE SCALE GENOMIC DNA]</scope>
</reference>
<dbReference type="InterPro" id="IPR011527">
    <property type="entry name" value="ABC1_TM_dom"/>
</dbReference>
<dbReference type="PROSITE" id="PS50893">
    <property type="entry name" value="ABC_TRANSPORTER_2"/>
    <property type="match status" value="1"/>
</dbReference>
<dbReference type="InterPro" id="IPR039421">
    <property type="entry name" value="Type_1_exporter"/>
</dbReference>
<comment type="caution">
    <text evidence="10">The sequence shown here is derived from an EMBL/GenBank/DDBJ whole genome shotgun (WGS) entry which is preliminary data.</text>
</comment>
<keyword evidence="4 10" id="KW-0067">ATP-binding</keyword>
<evidence type="ECO:0000256" key="4">
    <source>
        <dbReference type="ARBA" id="ARBA00022840"/>
    </source>
</evidence>
<feature type="domain" description="ABC transporter" evidence="8">
    <location>
        <begin position="340"/>
        <end position="550"/>
    </location>
</feature>
<proteinExistence type="predicted"/>
<keyword evidence="3" id="KW-0547">Nucleotide-binding</keyword>
<dbReference type="Gene3D" id="3.40.50.300">
    <property type="entry name" value="P-loop containing nucleotide triphosphate hydrolases"/>
    <property type="match status" value="1"/>
</dbReference>